<keyword evidence="4" id="KW-1003">Cell membrane</keyword>
<dbReference type="GO" id="GO:0055085">
    <property type="term" value="P:transmembrane transport"/>
    <property type="evidence" value="ECO:0007669"/>
    <property type="project" value="InterPro"/>
</dbReference>
<dbReference type="OrthoDB" id="9782004at2"/>
<dbReference type="InterPro" id="IPR000515">
    <property type="entry name" value="MetI-like"/>
</dbReference>
<evidence type="ECO:0000256" key="5">
    <source>
        <dbReference type="ARBA" id="ARBA00022692"/>
    </source>
</evidence>
<feature type="transmembrane region" description="Helical" evidence="8">
    <location>
        <begin position="180"/>
        <end position="200"/>
    </location>
</feature>
<comment type="similarity">
    <text evidence="2">Belongs to the binding-protein-dependent transport system permease family. CysTW subfamily.</text>
</comment>
<accession>A0A1C3JNU1</accession>
<evidence type="ECO:0000313" key="12">
    <source>
        <dbReference type="Proteomes" id="UP000092840"/>
    </source>
</evidence>
<dbReference type="SUPFAM" id="SSF161098">
    <property type="entry name" value="MetI-like"/>
    <property type="match status" value="1"/>
</dbReference>
<dbReference type="Pfam" id="PF00528">
    <property type="entry name" value="BPD_transp_1"/>
    <property type="match status" value="1"/>
</dbReference>
<dbReference type="InterPro" id="IPR051789">
    <property type="entry name" value="Bact_Polyamine_Transport"/>
</dbReference>
<feature type="transmembrane region" description="Helical" evidence="8">
    <location>
        <begin position="238"/>
        <end position="259"/>
    </location>
</feature>
<evidence type="ECO:0000256" key="3">
    <source>
        <dbReference type="ARBA" id="ARBA00022448"/>
    </source>
</evidence>
<organism evidence="10 13">
    <name type="scientific">Marinomonas gallaica</name>
    <dbReference type="NCBI Taxonomy" id="1806667"/>
    <lineage>
        <taxon>Bacteria</taxon>
        <taxon>Pseudomonadati</taxon>
        <taxon>Pseudomonadota</taxon>
        <taxon>Gammaproteobacteria</taxon>
        <taxon>Oceanospirillales</taxon>
        <taxon>Oceanospirillaceae</taxon>
        <taxon>Marinomonas</taxon>
    </lineage>
</organism>
<reference evidence="10 13" key="2">
    <citation type="submission" date="2016-06" db="EMBL/GenBank/DDBJ databases">
        <authorList>
            <person name="Kjaerup R.B."/>
            <person name="Dalgaard T.S."/>
            <person name="Juul-Madsen H.R."/>
        </authorList>
    </citation>
    <scope>NUCLEOTIDE SEQUENCE [LARGE SCALE GENOMIC DNA]</scope>
    <source>
        <strain evidence="10 13">CECT 5115</strain>
    </source>
</reference>
<evidence type="ECO:0000313" key="10">
    <source>
        <dbReference type="EMBL" id="SBT16747.1"/>
    </source>
</evidence>
<dbReference type="Proteomes" id="UP000092840">
    <property type="component" value="Unassembled WGS sequence"/>
</dbReference>
<evidence type="ECO:0000256" key="6">
    <source>
        <dbReference type="ARBA" id="ARBA00022989"/>
    </source>
</evidence>
<protein>
    <submittedName>
        <fullName evidence="10">Inner membrane ABC transporter permease protein YdcV</fullName>
    </submittedName>
</protein>
<evidence type="ECO:0000313" key="13">
    <source>
        <dbReference type="Proteomes" id="UP000092871"/>
    </source>
</evidence>
<keyword evidence="7 8" id="KW-0472">Membrane</keyword>
<dbReference type="Proteomes" id="UP000092871">
    <property type="component" value="Unassembled WGS sequence"/>
</dbReference>
<comment type="subcellular location">
    <subcellularLocation>
        <location evidence="1 8">Cell membrane</location>
        <topology evidence="1 8">Multi-pass membrane protein</topology>
    </subcellularLocation>
</comment>
<keyword evidence="3 8" id="KW-0813">Transport</keyword>
<dbReference type="PANTHER" id="PTHR43848:SF2">
    <property type="entry name" value="PUTRESCINE TRANSPORT SYSTEM PERMEASE PROTEIN POTI"/>
    <property type="match status" value="1"/>
</dbReference>
<reference evidence="11 12" key="1">
    <citation type="submission" date="2016-06" db="EMBL/GenBank/DDBJ databases">
        <authorList>
            <person name="Rodrigo-Torres L."/>
            <person name="Arahal D.R."/>
        </authorList>
    </citation>
    <scope>NUCLEOTIDE SEQUENCE [LARGE SCALE GENOMIC DNA]</scope>
    <source>
        <strain evidence="11 12">CECT 5116</strain>
    </source>
</reference>
<evidence type="ECO:0000259" key="9">
    <source>
        <dbReference type="PROSITE" id="PS50928"/>
    </source>
</evidence>
<evidence type="ECO:0000256" key="1">
    <source>
        <dbReference type="ARBA" id="ARBA00004651"/>
    </source>
</evidence>
<dbReference type="RefSeq" id="WP_067032287.1">
    <property type="nucleotide sequence ID" value="NZ_FLRA01000003.1"/>
</dbReference>
<keyword evidence="12" id="KW-1185">Reference proteome</keyword>
<feature type="transmembrane region" description="Helical" evidence="8">
    <location>
        <begin position="12"/>
        <end position="31"/>
    </location>
</feature>
<dbReference type="GO" id="GO:0005886">
    <property type="term" value="C:plasma membrane"/>
    <property type="evidence" value="ECO:0007669"/>
    <property type="project" value="UniProtKB-SubCell"/>
</dbReference>
<dbReference type="PANTHER" id="PTHR43848">
    <property type="entry name" value="PUTRESCINE TRANSPORT SYSTEM PERMEASE PROTEIN POTI"/>
    <property type="match status" value="1"/>
</dbReference>
<dbReference type="PROSITE" id="PS50928">
    <property type="entry name" value="ABC_TM1"/>
    <property type="match status" value="1"/>
</dbReference>
<feature type="transmembrane region" description="Helical" evidence="8">
    <location>
        <begin position="136"/>
        <end position="159"/>
    </location>
</feature>
<sequence>MKQPIRFSSVMFWFGMAFLYLPMLSLVIYSFNSSRLVTVWAGWSTKWYGELFRDEGLMAAVWRSLEVAFWSANTAVCLGVLASVALTRFGRFRGRSMLHSLVAAPLVMPDVIIGLSLLLMFVSMTDVLGWPQERGLFTIWIAHATFGTAYATVVISSRLKELDRSFVEAAMDLGAAPVKAFVQVTLPIIMPALVSAWLLAFTLSLDDVVIASFVSGPGATTLPIEVFSSVRLGVSPKINALATLIILIVSLVTLVAWWLSRRKLKRDKLVRS</sequence>
<evidence type="ECO:0000313" key="11">
    <source>
        <dbReference type="EMBL" id="SBT20463.1"/>
    </source>
</evidence>
<gene>
    <name evidence="10" type="primary">ydcV_1</name>
    <name evidence="10" type="ORF">MGA5115_00831</name>
    <name evidence="11" type="ORF">MGA5116_01049</name>
</gene>
<evidence type="ECO:0000256" key="2">
    <source>
        <dbReference type="ARBA" id="ARBA00007069"/>
    </source>
</evidence>
<dbReference type="Gene3D" id="1.10.3720.10">
    <property type="entry name" value="MetI-like"/>
    <property type="match status" value="1"/>
</dbReference>
<evidence type="ECO:0000256" key="4">
    <source>
        <dbReference type="ARBA" id="ARBA00022475"/>
    </source>
</evidence>
<feature type="domain" description="ABC transmembrane type-1" evidence="9">
    <location>
        <begin position="61"/>
        <end position="256"/>
    </location>
</feature>
<keyword evidence="5 8" id="KW-0812">Transmembrane</keyword>
<dbReference type="EMBL" id="FLRB01000006">
    <property type="protein sequence ID" value="SBT20463.1"/>
    <property type="molecule type" value="Genomic_DNA"/>
</dbReference>
<name>A0A1C3JNU1_9GAMM</name>
<keyword evidence="6 8" id="KW-1133">Transmembrane helix</keyword>
<dbReference type="EMBL" id="FLRA01000003">
    <property type="protein sequence ID" value="SBT16747.1"/>
    <property type="molecule type" value="Genomic_DNA"/>
</dbReference>
<dbReference type="InterPro" id="IPR035906">
    <property type="entry name" value="MetI-like_sf"/>
</dbReference>
<proteinExistence type="inferred from homology"/>
<dbReference type="CDD" id="cd06261">
    <property type="entry name" value="TM_PBP2"/>
    <property type="match status" value="1"/>
</dbReference>
<evidence type="ECO:0000256" key="7">
    <source>
        <dbReference type="ARBA" id="ARBA00023136"/>
    </source>
</evidence>
<feature type="transmembrane region" description="Helical" evidence="8">
    <location>
        <begin position="67"/>
        <end position="89"/>
    </location>
</feature>
<evidence type="ECO:0000256" key="8">
    <source>
        <dbReference type="RuleBase" id="RU363032"/>
    </source>
</evidence>
<feature type="transmembrane region" description="Helical" evidence="8">
    <location>
        <begin position="101"/>
        <end position="124"/>
    </location>
</feature>
<dbReference type="AlphaFoldDB" id="A0A1C3JNU1"/>